<dbReference type="Proteomes" id="UP000001940">
    <property type="component" value="Chromosome V"/>
</dbReference>
<dbReference type="Bgee" id="WBGene00007675">
    <property type="expression patterns" value="Expressed in pharyngeal muscle cell (C elegans) and 3 other cell types or tissues"/>
</dbReference>
<keyword evidence="2" id="KW-1185">Reference proteome</keyword>
<dbReference type="EMBL" id="BX284605">
    <property type="protein sequence ID" value="CCH63896.1"/>
    <property type="molecule type" value="Genomic_DNA"/>
</dbReference>
<evidence type="ECO:0000313" key="1">
    <source>
        <dbReference type="EMBL" id="CCH63896.1"/>
    </source>
</evidence>
<gene>
    <name evidence="1 3" type="ORF">C18D4.6</name>
    <name evidence="1" type="ORF">CELE_C18D4.6</name>
</gene>
<dbReference type="AlphaFoldDB" id="I2HAG8"/>
<evidence type="ECO:0000313" key="2">
    <source>
        <dbReference type="Proteomes" id="UP000001940"/>
    </source>
</evidence>
<sequence length="45" mass="5054">MPINDGIMIIRIDGCNSRIGETWPKKARRKANRIVSKQSTIGKLS</sequence>
<proteinExistence type="predicted"/>
<dbReference type="CTD" id="180155"/>
<organism evidence="1 2">
    <name type="scientific">Caenorhabditis elegans</name>
    <dbReference type="NCBI Taxonomy" id="6239"/>
    <lineage>
        <taxon>Eukaryota</taxon>
        <taxon>Metazoa</taxon>
        <taxon>Ecdysozoa</taxon>
        <taxon>Nematoda</taxon>
        <taxon>Chromadorea</taxon>
        <taxon>Rhabditida</taxon>
        <taxon>Rhabditina</taxon>
        <taxon>Rhabditomorpha</taxon>
        <taxon>Rhabditoidea</taxon>
        <taxon>Rhabditidae</taxon>
        <taxon>Peloderinae</taxon>
        <taxon>Caenorhabditis</taxon>
    </lineage>
</organism>
<dbReference type="AGR" id="WB:WBGene00007675"/>
<accession>I2HAG8</accession>
<dbReference type="GeneID" id="180155"/>
<dbReference type="WormBase" id="C18D4.6d">
    <property type="protein sequence ID" value="CE47576"/>
    <property type="gene ID" value="WBGene00007675"/>
</dbReference>
<evidence type="ECO:0000313" key="3">
    <source>
        <dbReference type="WormBase" id="C18D4.6d"/>
    </source>
</evidence>
<dbReference type="RefSeq" id="NP_001263916.1">
    <property type="nucleotide sequence ID" value="NM_001276987.4"/>
</dbReference>
<protein>
    <submittedName>
        <fullName evidence="1">Transposase</fullName>
    </submittedName>
</protein>
<dbReference type="HOGENOM" id="CLU_3208122_0_0_1"/>
<dbReference type="ExpressionAtlas" id="I2HAG8">
    <property type="expression patterns" value="baseline and differential"/>
</dbReference>
<reference evidence="1 2" key="1">
    <citation type="journal article" date="1998" name="Science">
        <title>Genome sequence of the nematode C. elegans: a platform for investigating biology.</title>
        <authorList>
            <consortium name="The C. elegans sequencing consortium"/>
            <person name="Sulson J.E."/>
            <person name="Waterston R."/>
        </authorList>
    </citation>
    <scope>NUCLEOTIDE SEQUENCE [LARGE SCALE GENOMIC DNA]</scope>
    <source>
        <strain evidence="1 2">Bristol N2</strain>
    </source>
</reference>
<name>I2HAG8_CAEEL</name>